<organism evidence="1 2">
    <name type="scientific">Pseudonocardia alaniniphila</name>
    <dbReference type="NCBI Taxonomy" id="75291"/>
    <lineage>
        <taxon>Bacteria</taxon>
        <taxon>Bacillati</taxon>
        <taxon>Actinomycetota</taxon>
        <taxon>Actinomycetes</taxon>
        <taxon>Pseudonocardiales</taxon>
        <taxon>Pseudonocardiaceae</taxon>
        <taxon>Pseudonocardia</taxon>
    </lineage>
</organism>
<dbReference type="Gene3D" id="3.40.50.150">
    <property type="entry name" value="Vaccinia Virus protein VP39"/>
    <property type="match status" value="1"/>
</dbReference>
<dbReference type="SUPFAM" id="SSF53335">
    <property type="entry name" value="S-adenosyl-L-methionine-dependent methyltransferases"/>
    <property type="match status" value="1"/>
</dbReference>
<dbReference type="GO" id="GO:0008168">
    <property type="term" value="F:methyltransferase activity"/>
    <property type="evidence" value="ECO:0007669"/>
    <property type="project" value="UniProtKB-KW"/>
</dbReference>
<dbReference type="EMBL" id="JAKXMK010000010">
    <property type="protein sequence ID" value="MCH6166702.1"/>
    <property type="molecule type" value="Genomic_DNA"/>
</dbReference>
<dbReference type="InterPro" id="IPR029063">
    <property type="entry name" value="SAM-dependent_MTases_sf"/>
</dbReference>
<keyword evidence="1" id="KW-0808">Transferase</keyword>
<dbReference type="Proteomes" id="UP001299970">
    <property type="component" value="Unassembled WGS sequence"/>
</dbReference>
<protein>
    <submittedName>
        <fullName evidence="1">Class I SAM-dependent methyltransferase</fullName>
    </submittedName>
</protein>
<dbReference type="GO" id="GO:0032259">
    <property type="term" value="P:methylation"/>
    <property type="evidence" value="ECO:0007669"/>
    <property type="project" value="UniProtKB-KW"/>
</dbReference>
<evidence type="ECO:0000313" key="1">
    <source>
        <dbReference type="EMBL" id="MCH6166702.1"/>
    </source>
</evidence>
<keyword evidence="1" id="KW-0489">Methyltransferase</keyword>
<dbReference type="Pfam" id="PF13578">
    <property type="entry name" value="Methyltransf_24"/>
    <property type="match status" value="1"/>
</dbReference>
<accession>A0ABS9TDV2</accession>
<name>A0ABS9TDV2_9PSEU</name>
<dbReference type="RefSeq" id="WP_241036722.1">
    <property type="nucleotide sequence ID" value="NZ_BAAAJF010000039.1"/>
</dbReference>
<evidence type="ECO:0000313" key="2">
    <source>
        <dbReference type="Proteomes" id="UP001299970"/>
    </source>
</evidence>
<gene>
    <name evidence="1" type="ORF">MMF94_13515</name>
</gene>
<sequence length="242" mass="27054">MEDRQLRLIDLGYIFELYKEFAGELAAVGKAQREYADSMKATMTPQLDDLEAEITYLLLRATRPASVMELGTFHGWSTTWILSALRDNGSGHLHSFDIIDNVVRNVPADLAEGRWTFVKGDIKETLARVPADTGYLFVDAAHNGSFARWYLDNLFPRVPAGIPVSVHDVFHFRTTLPMHEGKVVVRWLGEKDVPFFTPSRARSRADYKALNALRDELGLAPIRGAGDNPMIFFTMPSLPAGG</sequence>
<keyword evidence="2" id="KW-1185">Reference proteome</keyword>
<comment type="caution">
    <text evidence="1">The sequence shown here is derived from an EMBL/GenBank/DDBJ whole genome shotgun (WGS) entry which is preliminary data.</text>
</comment>
<reference evidence="1 2" key="1">
    <citation type="submission" date="2022-03" db="EMBL/GenBank/DDBJ databases">
        <title>Pseudonocardia alaer sp. nov., a novel actinomycete isolated from reed forest soil.</title>
        <authorList>
            <person name="Wang L."/>
        </authorList>
    </citation>
    <scope>NUCLEOTIDE SEQUENCE [LARGE SCALE GENOMIC DNA]</scope>
    <source>
        <strain evidence="1 2">Y-16303</strain>
    </source>
</reference>
<proteinExistence type="predicted"/>